<name>Q69KE5_ORYSJ</name>
<evidence type="ECO:0000313" key="3">
    <source>
        <dbReference type="Proteomes" id="UP000000763"/>
    </source>
</evidence>
<dbReference type="Proteomes" id="UP000000763">
    <property type="component" value="Chromosome 9"/>
</dbReference>
<evidence type="ECO:0000313" key="1">
    <source>
        <dbReference type="EMBL" id="BAD36179.1"/>
    </source>
</evidence>
<dbReference type="EMBL" id="AP005934">
    <property type="protein sequence ID" value="BAD36595.1"/>
    <property type="molecule type" value="Genomic_DNA"/>
</dbReference>
<sequence>MAGTSVLSGEFRWASICSLTKANIWTTLAQRGKEQAFKGRFRQKKFEGSE</sequence>
<dbReference type="EMBL" id="AP005586">
    <property type="protein sequence ID" value="BAD36179.1"/>
    <property type="molecule type" value="Genomic_DNA"/>
</dbReference>
<reference evidence="3" key="4">
    <citation type="journal article" date="2008" name="Nucleic Acids Res.">
        <title>The rice annotation project database (RAP-DB): 2008 update.</title>
        <authorList>
            <consortium name="The rice annotation project (RAP)"/>
        </authorList>
    </citation>
    <scope>GENOME REANNOTATION</scope>
    <source>
        <strain evidence="3">cv. Nipponbare</strain>
    </source>
</reference>
<protein>
    <submittedName>
        <fullName evidence="2">Uncharacterized protein</fullName>
    </submittedName>
</protein>
<proteinExistence type="predicted"/>
<organism evidence="2 3">
    <name type="scientific">Oryza sativa subsp. japonica</name>
    <name type="common">Rice</name>
    <dbReference type="NCBI Taxonomy" id="39947"/>
    <lineage>
        <taxon>Eukaryota</taxon>
        <taxon>Viridiplantae</taxon>
        <taxon>Streptophyta</taxon>
        <taxon>Embryophyta</taxon>
        <taxon>Tracheophyta</taxon>
        <taxon>Spermatophyta</taxon>
        <taxon>Magnoliopsida</taxon>
        <taxon>Liliopsida</taxon>
        <taxon>Poales</taxon>
        <taxon>Poaceae</taxon>
        <taxon>BOP clade</taxon>
        <taxon>Oryzoideae</taxon>
        <taxon>Oryzeae</taxon>
        <taxon>Oryzinae</taxon>
        <taxon>Oryza</taxon>
        <taxon>Oryza sativa</taxon>
    </lineage>
</organism>
<evidence type="ECO:0000313" key="2">
    <source>
        <dbReference type="EMBL" id="BAD36595.1"/>
    </source>
</evidence>
<accession>Q69KE5</accession>
<reference evidence="1" key="1">
    <citation type="submission" date="2002-07" db="EMBL/GenBank/DDBJ databases">
        <title>Oryza sativa nipponbare(GA3) genomic DNA, chromosome 9, PAC clone:P0450F09.</title>
        <authorList>
            <person name="Sasaki T."/>
            <person name="Matsumoto T."/>
            <person name="Hattori M."/>
            <person name="Sakaki Y."/>
            <person name="Katayose Y."/>
        </authorList>
    </citation>
    <scope>NUCLEOTIDE SEQUENCE</scope>
</reference>
<dbReference type="AlphaFoldDB" id="Q69KE5"/>
<gene>
    <name evidence="2" type="ORF">P0023E10.1</name>
    <name evidence="1" type="ORF">P0450F09.31</name>
</gene>
<reference evidence="3" key="3">
    <citation type="journal article" date="2005" name="Nature">
        <title>The map-based sequence of the rice genome.</title>
        <authorList>
            <consortium name="International rice genome sequencing project (IRGSP)"/>
            <person name="Matsumoto T."/>
            <person name="Wu J."/>
            <person name="Kanamori H."/>
            <person name="Katayose Y."/>
            <person name="Fujisawa M."/>
            <person name="Namiki N."/>
            <person name="Mizuno H."/>
            <person name="Yamamoto K."/>
            <person name="Antonio B.A."/>
            <person name="Baba T."/>
            <person name="Sakata K."/>
            <person name="Nagamura Y."/>
            <person name="Aoki H."/>
            <person name="Arikawa K."/>
            <person name="Arita K."/>
            <person name="Bito T."/>
            <person name="Chiden Y."/>
            <person name="Fujitsuka N."/>
            <person name="Fukunaka R."/>
            <person name="Hamada M."/>
            <person name="Harada C."/>
            <person name="Hayashi A."/>
            <person name="Hijishita S."/>
            <person name="Honda M."/>
            <person name="Hosokawa S."/>
            <person name="Ichikawa Y."/>
            <person name="Idonuma A."/>
            <person name="Iijima M."/>
            <person name="Ikeda M."/>
            <person name="Ikeno M."/>
            <person name="Ito K."/>
            <person name="Ito S."/>
            <person name="Ito T."/>
            <person name="Ito Y."/>
            <person name="Ito Y."/>
            <person name="Iwabuchi A."/>
            <person name="Kamiya K."/>
            <person name="Karasawa W."/>
            <person name="Kurita K."/>
            <person name="Katagiri S."/>
            <person name="Kikuta A."/>
            <person name="Kobayashi H."/>
            <person name="Kobayashi N."/>
            <person name="Machita K."/>
            <person name="Maehara T."/>
            <person name="Masukawa M."/>
            <person name="Mizubayashi T."/>
            <person name="Mukai Y."/>
            <person name="Nagasaki H."/>
            <person name="Nagata Y."/>
            <person name="Naito S."/>
            <person name="Nakashima M."/>
            <person name="Nakama Y."/>
            <person name="Nakamichi Y."/>
            <person name="Nakamura M."/>
            <person name="Meguro A."/>
            <person name="Negishi M."/>
            <person name="Ohta I."/>
            <person name="Ohta T."/>
            <person name="Okamoto M."/>
            <person name="Ono N."/>
            <person name="Saji S."/>
            <person name="Sakaguchi M."/>
            <person name="Sakai K."/>
            <person name="Shibata M."/>
            <person name="Shimokawa T."/>
            <person name="Song J."/>
            <person name="Takazaki Y."/>
            <person name="Terasawa K."/>
            <person name="Tsugane M."/>
            <person name="Tsuji K."/>
            <person name="Ueda S."/>
            <person name="Waki K."/>
            <person name="Yamagata H."/>
            <person name="Yamamoto M."/>
            <person name="Yamamoto S."/>
            <person name="Yamane H."/>
            <person name="Yoshiki S."/>
            <person name="Yoshihara R."/>
            <person name="Yukawa K."/>
            <person name="Zhong H."/>
            <person name="Yano M."/>
            <person name="Yuan Q."/>
            <person name="Ouyang S."/>
            <person name="Liu J."/>
            <person name="Jones K.M."/>
            <person name="Gansberger K."/>
            <person name="Moffat K."/>
            <person name="Hill J."/>
            <person name="Bera J."/>
            <person name="Fadrosh D."/>
            <person name="Jin S."/>
            <person name="Johri S."/>
            <person name="Kim M."/>
            <person name="Overton L."/>
            <person name="Reardon M."/>
            <person name="Tsitrin T."/>
            <person name="Vuong H."/>
            <person name="Weaver B."/>
            <person name="Ciecko A."/>
            <person name="Tallon L."/>
            <person name="Jackson J."/>
            <person name="Pai G."/>
            <person name="Aken S.V."/>
            <person name="Utterback T."/>
            <person name="Reidmuller S."/>
            <person name="Feldblyum T."/>
            <person name="Hsiao J."/>
            <person name="Zismann V."/>
            <person name="Iobst S."/>
            <person name="de Vazeille A.R."/>
            <person name="Buell C.R."/>
            <person name="Ying K."/>
            <person name="Li Y."/>
            <person name="Lu T."/>
            <person name="Huang Y."/>
            <person name="Zhao Q."/>
            <person name="Feng Q."/>
            <person name="Zhang L."/>
            <person name="Zhu J."/>
            <person name="Weng Q."/>
            <person name="Mu J."/>
            <person name="Lu Y."/>
            <person name="Fan D."/>
            <person name="Liu Y."/>
            <person name="Guan J."/>
            <person name="Zhang Y."/>
            <person name="Yu S."/>
            <person name="Liu X."/>
            <person name="Zhang Y."/>
            <person name="Hong G."/>
            <person name="Han B."/>
            <person name="Choisne N."/>
            <person name="Demange N."/>
            <person name="Orjeda G."/>
            <person name="Samain S."/>
            <person name="Cattolico L."/>
            <person name="Pelletier E."/>
            <person name="Couloux A."/>
            <person name="Segurens B."/>
            <person name="Wincker P."/>
            <person name="D'Hont A."/>
            <person name="Scarpelli C."/>
            <person name="Weissenbach J."/>
            <person name="Salanoubat M."/>
            <person name="Quetier F."/>
            <person name="Yu Y."/>
            <person name="Kim H.R."/>
            <person name="Rambo T."/>
            <person name="Currie J."/>
            <person name="Collura K."/>
            <person name="Luo M."/>
            <person name="Yang T."/>
            <person name="Ammiraju J.S.S."/>
            <person name="Engler F."/>
            <person name="Soderlund C."/>
            <person name="Wing R.A."/>
            <person name="Palmer L.E."/>
            <person name="de la Bastide M."/>
            <person name="Spiegel L."/>
            <person name="Nascimento L."/>
            <person name="Zutavern T."/>
            <person name="O'Shaughnessy A."/>
            <person name="Dike S."/>
            <person name="Dedhia N."/>
            <person name="Preston R."/>
            <person name="Balija V."/>
            <person name="McCombie W.R."/>
            <person name="Chow T."/>
            <person name="Chen H."/>
            <person name="Chung M."/>
            <person name="Chen C."/>
            <person name="Shaw J."/>
            <person name="Wu H."/>
            <person name="Hsiao K."/>
            <person name="Chao Y."/>
            <person name="Chu M."/>
            <person name="Cheng C."/>
            <person name="Hour A."/>
            <person name="Lee P."/>
            <person name="Lin S."/>
            <person name="Lin Y."/>
            <person name="Liou J."/>
            <person name="Liu S."/>
            <person name="Hsing Y."/>
            <person name="Raghuvanshi S."/>
            <person name="Mohanty A."/>
            <person name="Bharti A.K."/>
            <person name="Gaur A."/>
            <person name="Gupta V."/>
            <person name="Kumar D."/>
            <person name="Ravi V."/>
            <person name="Vij S."/>
            <person name="Kapur A."/>
            <person name="Khurana P."/>
            <person name="Khurana P."/>
            <person name="Khurana J.P."/>
            <person name="Tyagi A.K."/>
            <person name="Gaikwad K."/>
            <person name="Singh A."/>
            <person name="Dalal V."/>
            <person name="Srivastava S."/>
            <person name="Dixit A."/>
            <person name="Pal A.K."/>
            <person name="Ghazi I.A."/>
            <person name="Yadav M."/>
            <person name="Pandit A."/>
            <person name="Bhargava A."/>
            <person name="Sureshbabu K."/>
            <person name="Batra K."/>
            <person name="Sharma T.R."/>
            <person name="Mohapatra T."/>
            <person name="Singh N.K."/>
            <person name="Messing J."/>
            <person name="Nelson A.B."/>
            <person name="Fuks G."/>
            <person name="Kavchok S."/>
            <person name="Keizer G."/>
            <person name="Linton E."/>
            <person name="Llaca V."/>
            <person name="Song R."/>
            <person name="Tanyolac B."/>
            <person name="Young S."/>
            <person name="Ho-Il K."/>
            <person name="Hahn J.H."/>
            <person name="Sangsakoo G."/>
            <person name="Vanavichit A."/>
            <person name="de Mattos Luiz.A.T."/>
            <person name="Zimmer P.D."/>
            <person name="Malone G."/>
            <person name="Dellagostin O."/>
            <person name="de Oliveira A.C."/>
            <person name="Bevan M."/>
            <person name="Bancroft I."/>
            <person name="Minx P."/>
            <person name="Cordum H."/>
            <person name="Wilson R."/>
            <person name="Cheng Z."/>
            <person name="Jin W."/>
            <person name="Jiang J."/>
            <person name="Leong S.A."/>
            <person name="Iwama H."/>
            <person name="Gojobori T."/>
            <person name="Itoh T."/>
            <person name="Niimura Y."/>
            <person name="Fujii Y."/>
            <person name="Habara T."/>
            <person name="Sakai H."/>
            <person name="Sato Y."/>
            <person name="Wilson G."/>
            <person name="Kumar K."/>
            <person name="McCouch S."/>
            <person name="Juretic N."/>
            <person name="Hoen D."/>
            <person name="Wright S."/>
            <person name="Bruskiewich R."/>
            <person name="Bureau T."/>
            <person name="Miyao A."/>
            <person name="Hirochika H."/>
            <person name="Nishikawa T."/>
            <person name="Kadowaki K."/>
            <person name="Sugiura M."/>
            <person name="Burr B."/>
            <person name="Sasaki T."/>
        </authorList>
    </citation>
    <scope>NUCLEOTIDE SEQUENCE [LARGE SCALE GENOMIC DNA]</scope>
    <source>
        <strain evidence="3">cv. Nipponbare</strain>
    </source>
</reference>
<reference evidence="2" key="2">
    <citation type="submission" date="2002-11" db="EMBL/GenBank/DDBJ databases">
        <title>Oryza sativa nipponbare(GA3) genomic DNA, chromosome 9, PAC clone:P0023E10.</title>
        <authorList>
            <person name="Sasaki T."/>
            <person name="Matsumoto T."/>
            <person name="Hattori M."/>
            <person name="Sakaki Y."/>
            <person name="Katayose Y."/>
        </authorList>
    </citation>
    <scope>NUCLEOTIDE SEQUENCE</scope>
</reference>